<gene>
    <name evidence="2" type="ORF">ACFFH7_01985</name>
</gene>
<comment type="caution">
    <text evidence="2">The sequence shown here is derived from an EMBL/GenBank/DDBJ whole genome shotgun (WGS) entry which is preliminary data.</text>
</comment>
<name>A0ABV6MIY3_9PSEU</name>
<accession>A0ABV6MIY3</accession>
<dbReference type="PROSITE" id="PS51318">
    <property type="entry name" value="TAT"/>
    <property type="match status" value="1"/>
</dbReference>
<feature type="coiled-coil region" evidence="1">
    <location>
        <begin position="4"/>
        <end position="31"/>
    </location>
</feature>
<proteinExistence type="predicted"/>
<dbReference type="EMBL" id="JBHLUD010000001">
    <property type="protein sequence ID" value="MFC0540229.1"/>
    <property type="molecule type" value="Genomic_DNA"/>
</dbReference>
<dbReference type="InterPro" id="IPR006311">
    <property type="entry name" value="TAT_signal"/>
</dbReference>
<reference evidence="2 3" key="1">
    <citation type="submission" date="2024-09" db="EMBL/GenBank/DDBJ databases">
        <authorList>
            <person name="Sun Q."/>
            <person name="Mori K."/>
        </authorList>
    </citation>
    <scope>NUCLEOTIDE SEQUENCE [LARGE SCALE GENOMIC DNA]</scope>
    <source>
        <strain evidence="2 3">TBRC 1432</strain>
    </source>
</reference>
<keyword evidence="3" id="KW-1185">Reference proteome</keyword>
<evidence type="ECO:0000256" key="1">
    <source>
        <dbReference type="SAM" id="Coils"/>
    </source>
</evidence>
<organism evidence="2 3">
    <name type="scientific">Kutzneria chonburiensis</name>
    <dbReference type="NCBI Taxonomy" id="1483604"/>
    <lineage>
        <taxon>Bacteria</taxon>
        <taxon>Bacillati</taxon>
        <taxon>Actinomycetota</taxon>
        <taxon>Actinomycetes</taxon>
        <taxon>Pseudonocardiales</taxon>
        <taxon>Pseudonocardiaceae</taxon>
        <taxon>Kutzneria</taxon>
    </lineage>
</organism>
<sequence length="331" mass="33280">MSDNEELLARLRRLEDENRRLSARIDELTAAEPVNQRGMFKRAAVGAAALTVGGIAVAPEAAAAPSSGPPVILGDSNTSTTPTGFTVNGPDSDALTARNDAANTANRLSGAIFGAGVDYGVVGHGHTRAGVIGICPEDYRTVMRVTDPVGVAGIGWSGSSGVYGFSSDKEGVSAQSFGTAGVHGNCQNPAGFGVFGDGAYEAIGVYGHSGNNSGVHGIANEGYGVRGLATTTQGTGVIGIAVQRSGQQVTPAAVTGDADAETGVQGVSNSANGVVGTSLSARGRVFTGGAAQIRLTPGNAATPPAGGQNGDLYVDSTGRLWFYRAGWRNIA</sequence>
<keyword evidence="1" id="KW-0175">Coiled coil</keyword>
<protein>
    <submittedName>
        <fullName evidence="2">Uncharacterized protein</fullName>
    </submittedName>
</protein>
<dbReference type="Proteomes" id="UP001589810">
    <property type="component" value="Unassembled WGS sequence"/>
</dbReference>
<evidence type="ECO:0000313" key="2">
    <source>
        <dbReference type="EMBL" id="MFC0540229.1"/>
    </source>
</evidence>
<dbReference type="RefSeq" id="WP_273938998.1">
    <property type="nucleotide sequence ID" value="NZ_CP097263.1"/>
</dbReference>
<evidence type="ECO:0000313" key="3">
    <source>
        <dbReference type="Proteomes" id="UP001589810"/>
    </source>
</evidence>